<dbReference type="PANTHER" id="PTHR11142">
    <property type="entry name" value="PSEUDOURIDYLATE SYNTHASE"/>
    <property type="match status" value="1"/>
</dbReference>
<comment type="caution">
    <text evidence="9">The sequence shown here is derived from an EMBL/GenBank/DDBJ whole genome shotgun (WGS) entry which is preliminary data.</text>
</comment>
<feature type="domain" description="Pseudouridine synthase I TruA alpha/beta" evidence="8">
    <location>
        <begin position="144"/>
        <end position="254"/>
    </location>
</feature>
<proteinExistence type="inferred from homology"/>
<evidence type="ECO:0000313" key="10">
    <source>
        <dbReference type="Proteomes" id="UP000248706"/>
    </source>
</evidence>
<feature type="active site" description="Nucleophile" evidence="4 5">
    <location>
        <position position="53"/>
    </location>
</feature>
<dbReference type="PANTHER" id="PTHR11142:SF0">
    <property type="entry name" value="TRNA PSEUDOURIDINE SYNTHASE-LIKE 1"/>
    <property type="match status" value="1"/>
</dbReference>
<keyword evidence="2 4" id="KW-0819">tRNA processing</keyword>
<dbReference type="NCBIfam" id="TIGR00071">
    <property type="entry name" value="hisT_truA"/>
    <property type="match status" value="1"/>
</dbReference>
<dbReference type="GO" id="GO:0031119">
    <property type="term" value="P:tRNA pseudouridine synthesis"/>
    <property type="evidence" value="ECO:0007669"/>
    <property type="project" value="UniProtKB-UniRule"/>
</dbReference>
<comment type="subunit">
    <text evidence="4">Homodimer.</text>
</comment>
<reference evidence="9 10" key="1">
    <citation type="submission" date="2016-08" db="EMBL/GenBank/DDBJ databases">
        <title>Analysis of Carbohydrate Active Enzymes in Thermogemmatispora T81 Reveals Carbohydrate Degradation Ability.</title>
        <authorList>
            <person name="Tomazini A."/>
            <person name="Lal S."/>
            <person name="Stott M."/>
            <person name="Henrissat B."/>
            <person name="Polikarpov I."/>
            <person name="Sparling R."/>
            <person name="Levin D.B."/>
        </authorList>
    </citation>
    <scope>NUCLEOTIDE SEQUENCE [LARGE SCALE GENOMIC DNA]</scope>
    <source>
        <strain evidence="9 10">T81</strain>
    </source>
</reference>
<evidence type="ECO:0000256" key="4">
    <source>
        <dbReference type="HAMAP-Rule" id="MF_00171"/>
    </source>
</evidence>
<dbReference type="InterPro" id="IPR001406">
    <property type="entry name" value="PsdUridine_synth_TruA"/>
</dbReference>
<dbReference type="EMBL" id="MCIF01000002">
    <property type="protein sequence ID" value="RAQ97317.1"/>
    <property type="molecule type" value="Genomic_DNA"/>
</dbReference>
<comment type="function">
    <text evidence="4">Formation of pseudouridine at positions 38, 39 and 40 in the anticodon stem and loop of transfer RNAs.</text>
</comment>
<evidence type="ECO:0000256" key="7">
    <source>
        <dbReference type="RuleBase" id="RU003792"/>
    </source>
</evidence>
<evidence type="ECO:0000256" key="3">
    <source>
        <dbReference type="ARBA" id="ARBA00023235"/>
    </source>
</evidence>
<evidence type="ECO:0000313" key="9">
    <source>
        <dbReference type="EMBL" id="RAQ97317.1"/>
    </source>
</evidence>
<accession>A0A328VIN7</accession>
<dbReference type="RefSeq" id="WP_112431594.1">
    <property type="nucleotide sequence ID" value="NZ_MCIF01000002.1"/>
</dbReference>
<dbReference type="HAMAP" id="MF_00171">
    <property type="entry name" value="TruA"/>
    <property type="match status" value="1"/>
</dbReference>
<evidence type="ECO:0000256" key="5">
    <source>
        <dbReference type="PIRSR" id="PIRSR001430-1"/>
    </source>
</evidence>
<gene>
    <name evidence="4" type="primary">truA</name>
    <name evidence="9" type="ORF">A4R35_17390</name>
</gene>
<dbReference type="Gene3D" id="3.30.70.660">
    <property type="entry name" value="Pseudouridine synthase I, catalytic domain, C-terminal subdomain"/>
    <property type="match status" value="1"/>
</dbReference>
<dbReference type="GO" id="GO:0160147">
    <property type="term" value="F:tRNA pseudouridine(38-40) synthase activity"/>
    <property type="evidence" value="ECO:0007669"/>
    <property type="project" value="UniProtKB-EC"/>
</dbReference>
<dbReference type="GO" id="GO:0003723">
    <property type="term" value="F:RNA binding"/>
    <property type="evidence" value="ECO:0007669"/>
    <property type="project" value="InterPro"/>
</dbReference>
<evidence type="ECO:0000259" key="8">
    <source>
        <dbReference type="Pfam" id="PF01416"/>
    </source>
</evidence>
<organism evidence="9 10">
    <name type="scientific">Thermogemmatispora tikiterensis</name>
    <dbReference type="NCBI Taxonomy" id="1825093"/>
    <lineage>
        <taxon>Bacteria</taxon>
        <taxon>Bacillati</taxon>
        <taxon>Chloroflexota</taxon>
        <taxon>Ktedonobacteria</taxon>
        <taxon>Thermogemmatisporales</taxon>
        <taxon>Thermogemmatisporaceae</taxon>
        <taxon>Thermogemmatispora</taxon>
    </lineage>
</organism>
<evidence type="ECO:0000256" key="6">
    <source>
        <dbReference type="PIRSR" id="PIRSR001430-2"/>
    </source>
</evidence>
<dbReference type="OrthoDB" id="9811823at2"/>
<dbReference type="Gene3D" id="3.30.70.580">
    <property type="entry name" value="Pseudouridine synthase I, catalytic domain, N-terminal subdomain"/>
    <property type="match status" value="1"/>
</dbReference>
<dbReference type="EC" id="5.4.99.12" evidence="4"/>
<protein>
    <recommendedName>
        <fullName evidence="4">tRNA pseudouridine synthase A</fullName>
        <ecNumber evidence="4">5.4.99.12</ecNumber>
    </recommendedName>
    <alternativeName>
        <fullName evidence="4">tRNA pseudouridine(38-40) synthase</fullName>
    </alternativeName>
    <alternativeName>
        <fullName evidence="4">tRNA pseudouridylate synthase I</fullName>
    </alternativeName>
    <alternativeName>
        <fullName evidence="4">tRNA-uridine isomerase I</fullName>
    </alternativeName>
</protein>
<dbReference type="InterPro" id="IPR020103">
    <property type="entry name" value="PsdUridine_synth_cat_dom_sf"/>
</dbReference>
<feature type="domain" description="Pseudouridine synthase I TruA alpha/beta" evidence="8">
    <location>
        <begin position="8"/>
        <end position="104"/>
    </location>
</feature>
<comment type="caution">
    <text evidence="4">Lacks conserved residue(s) required for the propagation of feature annotation.</text>
</comment>
<dbReference type="PIRSF" id="PIRSF001430">
    <property type="entry name" value="tRNA_psdUrid_synth"/>
    <property type="match status" value="1"/>
</dbReference>
<name>A0A328VIN7_9CHLR</name>
<evidence type="ECO:0000256" key="1">
    <source>
        <dbReference type="ARBA" id="ARBA00009375"/>
    </source>
</evidence>
<feature type="binding site" evidence="4 6">
    <location>
        <position position="111"/>
    </location>
    <ligand>
        <name>substrate</name>
    </ligand>
</feature>
<dbReference type="InterPro" id="IPR020094">
    <property type="entry name" value="TruA/RsuA/RluB/E/F_N"/>
</dbReference>
<dbReference type="Proteomes" id="UP000248706">
    <property type="component" value="Unassembled WGS sequence"/>
</dbReference>
<keyword evidence="3 4" id="KW-0413">Isomerase</keyword>
<dbReference type="Pfam" id="PF01416">
    <property type="entry name" value="PseudoU_synth_1"/>
    <property type="match status" value="2"/>
</dbReference>
<evidence type="ECO:0000256" key="2">
    <source>
        <dbReference type="ARBA" id="ARBA00022694"/>
    </source>
</evidence>
<comment type="catalytic activity">
    <reaction evidence="4 7">
        <text>uridine(38/39/40) in tRNA = pseudouridine(38/39/40) in tRNA</text>
        <dbReference type="Rhea" id="RHEA:22376"/>
        <dbReference type="Rhea" id="RHEA-COMP:10085"/>
        <dbReference type="Rhea" id="RHEA-COMP:10087"/>
        <dbReference type="ChEBI" id="CHEBI:65314"/>
        <dbReference type="ChEBI" id="CHEBI:65315"/>
        <dbReference type="EC" id="5.4.99.12"/>
    </reaction>
</comment>
<dbReference type="AlphaFoldDB" id="A0A328VIN7"/>
<dbReference type="SUPFAM" id="SSF55120">
    <property type="entry name" value="Pseudouridine synthase"/>
    <property type="match status" value="1"/>
</dbReference>
<comment type="similarity">
    <text evidence="1 4 7">Belongs to the tRNA pseudouridine synthase TruA family.</text>
</comment>
<keyword evidence="10" id="KW-1185">Reference proteome</keyword>
<dbReference type="CDD" id="cd02570">
    <property type="entry name" value="PseudoU_synth_EcTruA"/>
    <property type="match status" value="1"/>
</dbReference>
<dbReference type="FunFam" id="3.30.70.580:FF:000001">
    <property type="entry name" value="tRNA pseudouridine synthase A"/>
    <property type="match status" value="1"/>
</dbReference>
<sequence>MNIACGIEYDGTDYHGFQRQPAAHGPTIQGVLETAIARIAGERVVVHGAGRTDAGVHASGQVINFHTKARLAPETWVRALNATLPATVVVRWAREVPERFHARFSAISRSYRYTIWNDAIPTALLARFTYHRAQPLAVDLMAEACRCLLGTKDFGAFGHSPEDASHPDEAGPHHCIRTMLVASCVRHGACIFCDFTANAFLTGMVRRIVGTLLLVGQRRLSVEEFAAIVQRADRSHPGVAVPARGLCLVGVSYPRELGLPGSSATTTTLASAVWPALAGVGAEPVSDEGPPA</sequence>
<dbReference type="InterPro" id="IPR020097">
    <property type="entry name" value="PsdUridine_synth_TruA_a/b_dom"/>
</dbReference>
<dbReference type="InterPro" id="IPR020095">
    <property type="entry name" value="PsdUridine_synth_TruA_C"/>
</dbReference>